<reference evidence="1 2" key="1">
    <citation type="submission" date="2018-08" db="EMBL/GenBank/DDBJ databases">
        <title>A genome reference for cultivated species of the human gut microbiota.</title>
        <authorList>
            <person name="Zou Y."/>
            <person name="Xue W."/>
            <person name="Luo G."/>
        </authorList>
    </citation>
    <scope>NUCLEOTIDE SEQUENCE [LARGE SCALE GENOMIC DNA]</scope>
    <source>
        <strain evidence="1 2">AF38-2</strain>
    </source>
</reference>
<proteinExistence type="predicted"/>
<protein>
    <submittedName>
        <fullName evidence="1">GrpB family protein</fullName>
    </submittedName>
</protein>
<organism evidence="1 2">
    <name type="scientific">Bacteroides xylanisolvens</name>
    <dbReference type="NCBI Taxonomy" id="371601"/>
    <lineage>
        <taxon>Bacteria</taxon>
        <taxon>Pseudomonadati</taxon>
        <taxon>Bacteroidota</taxon>
        <taxon>Bacteroidia</taxon>
        <taxon>Bacteroidales</taxon>
        <taxon>Bacteroidaceae</taxon>
        <taxon>Bacteroides</taxon>
    </lineage>
</organism>
<dbReference type="AlphaFoldDB" id="A0A415KNI5"/>
<dbReference type="Proteomes" id="UP000284495">
    <property type="component" value="Unassembled WGS sequence"/>
</dbReference>
<dbReference type="EMBL" id="QROO01000012">
    <property type="protein sequence ID" value="RHL37840.1"/>
    <property type="molecule type" value="Genomic_DNA"/>
</dbReference>
<dbReference type="Gene3D" id="3.30.460.10">
    <property type="entry name" value="Beta Polymerase, domain 2"/>
    <property type="match status" value="1"/>
</dbReference>
<dbReference type="Pfam" id="PF04229">
    <property type="entry name" value="GrpB"/>
    <property type="match status" value="1"/>
</dbReference>
<dbReference type="PANTHER" id="PTHR34822">
    <property type="entry name" value="GRPB DOMAIN PROTEIN (AFU_ORTHOLOGUE AFUA_1G01530)"/>
    <property type="match status" value="1"/>
</dbReference>
<name>A0A415KNI5_9BACE</name>
<dbReference type="InterPro" id="IPR043519">
    <property type="entry name" value="NT_sf"/>
</dbReference>
<gene>
    <name evidence="1" type="ORF">DW027_10860</name>
</gene>
<evidence type="ECO:0000313" key="1">
    <source>
        <dbReference type="EMBL" id="RHL37840.1"/>
    </source>
</evidence>
<dbReference type="RefSeq" id="WP_118219421.1">
    <property type="nucleotide sequence ID" value="NZ_JAQEAW010000007.1"/>
</dbReference>
<sequence length="202" mass="24044">MKQKELTELSLDELWQLFPIILTAHQDCWAEWYKEEAELLKEQLSYAKRISHIGSTAIKGIWAKPTIDILVEISREEKIIDLKNAVEKCSYICMAENNSRIDFNKGYTLRGFAERVFHLHLYYEGDNDELYFRDYLQANATVAKEYERLKLDLWKQHEHDRNMYTLLKGDFIKQYTQKGKLLFTGRYDNKLSHSSSIQEDNY</sequence>
<dbReference type="SUPFAM" id="SSF81301">
    <property type="entry name" value="Nucleotidyltransferase"/>
    <property type="match status" value="1"/>
</dbReference>
<dbReference type="InterPro" id="IPR007344">
    <property type="entry name" value="GrpB/CoaE"/>
</dbReference>
<accession>A0A415KNI5</accession>
<comment type="caution">
    <text evidence="1">The sequence shown here is derived from an EMBL/GenBank/DDBJ whole genome shotgun (WGS) entry which is preliminary data.</text>
</comment>
<dbReference type="PANTHER" id="PTHR34822:SF1">
    <property type="entry name" value="GRPB FAMILY PROTEIN"/>
    <property type="match status" value="1"/>
</dbReference>
<evidence type="ECO:0000313" key="2">
    <source>
        <dbReference type="Proteomes" id="UP000284495"/>
    </source>
</evidence>